<feature type="transmembrane region" description="Helical" evidence="1">
    <location>
        <begin position="51"/>
        <end position="71"/>
    </location>
</feature>
<dbReference type="Gene3D" id="1.10.530.10">
    <property type="match status" value="1"/>
</dbReference>
<dbReference type="AlphaFoldDB" id="A0A2H0RL90"/>
<reference evidence="3 4" key="1">
    <citation type="submission" date="2017-09" db="EMBL/GenBank/DDBJ databases">
        <title>Depth-based differentiation of microbial function through sediment-hosted aquifers and enrichment of novel symbionts in the deep terrestrial subsurface.</title>
        <authorList>
            <person name="Probst A.J."/>
            <person name="Ladd B."/>
            <person name="Jarett J.K."/>
            <person name="Geller-Mcgrath D.E."/>
            <person name="Sieber C.M."/>
            <person name="Emerson J.B."/>
            <person name="Anantharaman K."/>
            <person name="Thomas B.C."/>
            <person name="Malmstrom R."/>
            <person name="Stieglmeier M."/>
            <person name="Klingl A."/>
            <person name="Woyke T."/>
            <person name="Ryan C.M."/>
            <person name="Banfield J.F."/>
        </authorList>
    </citation>
    <scope>NUCLEOTIDE SEQUENCE [LARGE SCALE GENOMIC DNA]</scope>
    <source>
        <strain evidence="3">CG10_big_fil_rev_8_21_14_0_10_50_16</strain>
    </source>
</reference>
<feature type="transmembrane region" description="Helical" evidence="1">
    <location>
        <begin position="21"/>
        <end position="39"/>
    </location>
</feature>
<organism evidence="3 4">
    <name type="scientific">Candidatus Uhrbacteria bacterium CG10_big_fil_rev_8_21_14_0_10_50_16</name>
    <dbReference type="NCBI Taxonomy" id="1975039"/>
    <lineage>
        <taxon>Bacteria</taxon>
        <taxon>Candidatus Uhriibacteriota</taxon>
    </lineage>
</organism>
<sequence>MERFLGLVQRFGSFAWRMSKLGVYGLVIAVSWTWSHTVVATRSAARRSPDFRRGMIAGAAWAMVAGGTILATPRIINWSGDTMEDIRVPVVNPTEPRHVAVVRAERSKLRGFSKDILPHVLEEYNTYVGNGAWRTGAERCLQQMEMFRRAESMTLYPAALIAGIALHESEGCNMAAKDRMGGRGWMQLTNISVSRHVRPAAIMLHLPMTAMEHKTNPEHNMLVGIMVLDDYERRLGSRAHGLLAYNEGVGGVRRDAREAGWKRGKRLPSVTDLRPWLAYTGGMKPRVYVPRVLACVVMMTRALKGEPLVRLDRVQPEDIPGWDPRNDGTK</sequence>
<dbReference type="Pfam" id="PF01464">
    <property type="entry name" value="SLT"/>
    <property type="match status" value="1"/>
</dbReference>
<proteinExistence type="predicted"/>
<dbReference type="InterPro" id="IPR008258">
    <property type="entry name" value="Transglycosylase_SLT_dom_1"/>
</dbReference>
<dbReference type="EMBL" id="PCYM01000010">
    <property type="protein sequence ID" value="PIR47321.1"/>
    <property type="molecule type" value="Genomic_DNA"/>
</dbReference>
<comment type="caution">
    <text evidence="3">The sequence shown here is derived from an EMBL/GenBank/DDBJ whole genome shotgun (WGS) entry which is preliminary data.</text>
</comment>
<evidence type="ECO:0000259" key="2">
    <source>
        <dbReference type="Pfam" id="PF01464"/>
    </source>
</evidence>
<evidence type="ECO:0000313" key="4">
    <source>
        <dbReference type="Proteomes" id="UP000230084"/>
    </source>
</evidence>
<gene>
    <name evidence="3" type="ORF">COV06_04540</name>
</gene>
<accession>A0A2H0RL90</accession>
<evidence type="ECO:0000256" key="1">
    <source>
        <dbReference type="SAM" id="Phobius"/>
    </source>
</evidence>
<keyword evidence="1" id="KW-0812">Transmembrane</keyword>
<name>A0A2H0RL90_9BACT</name>
<keyword evidence="1" id="KW-1133">Transmembrane helix</keyword>
<evidence type="ECO:0000313" key="3">
    <source>
        <dbReference type="EMBL" id="PIR47321.1"/>
    </source>
</evidence>
<keyword evidence="1" id="KW-0472">Membrane</keyword>
<protein>
    <recommendedName>
        <fullName evidence="2">Transglycosylase SLT domain-containing protein</fullName>
    </recommendedName>
</protein>
<dbReference type="Proteomes" id="UP000230084">
    <property type="component" value="Unassembled WGS sequence"/>
</dbReference>
<dbReference type="InterPro" id="IPR023346">
    <property type="entry name" value="Lysozyme-like_dom_sf"/>
</dbReference>
<feature type="domain" description="Transglycosylase SLT" evidence="2">
    <location>
        <begin position="146"/>
        <end position="265"/>
    </location>
</feature>
<dbReference type="SUPFAM" id="SSF53955">
    <property type="entry name" value="Lysozyme-like"/>
    <property type="match status" value="1"/>
</dbReference>